<dbReference type="EMBL" id="CAEZVU010000113">
    <property type="protein sequence ID" value="CAB4637796.1"/>
    <property type="molecule type" value="Genomic_DNA"/>
</dbReference>
<sequence length="97" mass="10392">MISKFAKRLRSAVVIGANRKEILEHFARLAPAVSVTEVADGENIMERAVELARSSAVSGDVVLLAPAAASMDQFESYQDRGMKFKEAVVKIVGGTIA</sequence>
<dbReference type="GO" id="GO:0051301">
    <property type="term" value="P:cell division"/>
    <property type="evidence" value="ECO:0007669"/>
    <property type="project" value="InterPro"/>
</dbReference>
<evidence type="ECO:0000256" key="4">
    <source>
        <dbReference type="ARBA" id="ARBA00022840"/>
    </source>
</evidence>
<dbReference type="PANTHER" id="PTHR43692">
    <property type="entry name" value="UDP-N-ACETYLMURAMOYLALANINE--D-GLUTAMATE LIGASE"/>
    <property type="match status" value="1"/>
</dbReference>
<evidence type="ECO:0000256" key="1">
    <source>
        <dbReference type="ARBA" id="ARBA00022490"/>
    </source>
</evidence>
<dbReference type="GO" id="GO:0005524">
    <property type="term" value="F:ATP binding"/>
    <property type="evidence" value="ECO:0007669"/>
    <property type="project" value="UniProtKB-KW"/>
</dbReference>
<dbReference type="InterPro" id="IPR036615">
    <property type="entry name" value="Mur_ligase_C_dom_sf"/>
</dbReference>
<dbReference type="Gene3D" id="3.90.190.20">
    <property type="entry name" value="Mur ligase, C-terminal domain"/>
    <property type="match status" value="1"/>
</dbReference>
<accession>A0A6J6JLF5</accession>
<dbReference type="PANTHER" id="PTHR43692:SF1">
    <property type="entry name" value="UDP-N-ACETYLMURAMOYLALANINE--D-GLUTAMATE LIGASE"/>
    <property type="match status" value="1"/>
</dbReference>
<keyword evidence="2" id="KW-0436">Ligase</keyword>
<dbReference type="SUPFAM" id="SSF53244">
    <property type="entry name" value="MurD-like peptide ligases, peptide-binding domain"/>
    <property type="match status" value="1"/>
</dbReference>
<evidence type="ECO:0000256" key="3">
    <source>
        <dbReference type="ARBA" id="ARBA00022741"/>
    </source>
</evidence>
<dbReference type="GO" id="GO:0005737">
    <property type="term" value="C:cytoplasm"/>
    <property type="evidence" value="ECO:0007669"/>
    <property type="project" value="InterPro"/>
</dbReference>
<organism evidence="5">
    <name type="scientific">freshwater metagenome</name>
    <dbReference type="NCBI Taxonomy" id="449393"/>
    <lineage>
        <taxon>unclassified sequences</taxon>
        <taxon>metagenomes</taxon>
        <taxon>ecological metagenomes</taxon>
    </lineage>
</organism>
<reference evidence="5" key="1">
    <citation type="submission" date="2020-05" db="EMBL/GenBank/DDBJ databases">
        <authorList>
            <person name="Chiriac C."/>
            <person name="Salcher M."/>
            <person name="Ghai R."/>
            <person name="Kavagutti S V."/>
        </authorList>
    </citation>
    <scope>NUCLEOTIDE SEQUENCE</scope>
</reference>
<evidence type="ECO:0000313" key="5">
    <source>
        <dbReference type="EMBL" id="CAB4637796.1"/>
    </source>
</evidence>
<keyword evidence="4" id="KW-0067">ATP-binding</keyword>
<dbReference type="AlphaFoldDB" id="A0A6J6JLF5"/>
<proteinExistence type="predicted"/>
<dbReference type="GO" id="GO:0008360">
    <property type="term" value="P:regulation of cell shape"/>
    <property type="evidence" value="ECO:0007669"/>
    <property type="project" value="InterPro"/>
</dbReference>
<evidence type="ECO:0000256" key="2">
    <source>
        <dbReference type="ARBA" id="ARBA00022598"/>
    </source>
</evidence>
<name>A0A6J6JLF5_9ZZZZ</name>
<gene>
    <name evidence="5" type="ORF">UFOPK2132_00631</name>
</gene>
<dbReference type="GO" id="GO:0008764">
    <property type="term" value="F:UDP-N-acetylmuramoylalanine-D-glutamate ligase activity"/>
    <property type="evidence" value="ECO:0007669"/>
    <property type="project" value="InterPro"/>
</dbReference>
<keyword evidence="1" id="KW-0963">Cytoplasm</keyword>
<dbReference type="InterPro" id="IPR005762">
    <property type="entry name" value="MurD"/>
</dbReference>
<protein>
    <submittedName>
        <fullName evidence="5">Unannotated protein</fullName>
    </submittedName>
</protein>
<keyword evidence="3" id="KW-0547">Nucleotide-binding</keyword>